<protein>
    <submittedName>
        <fullName evidence="1">Uncharacterized protein</fullName>
    </submittedName>
</protein>
<evidence type="ECO:0000313" key="2">
    <source>
        <dbReference type="Proteomes" id="UP001597090"/>
    </source>
</evidence>
<keyword evidence="2" id="KW-1185">Reference proteome</keyword>
<comment type="caution">
    <text evidence="1">The sequence shown here is derived from an EMBL/GenBank/DDBJ whole genome shotgun (WGS) entry which is preliminary data.</text>
</comment>
<reference evidence="2" key="1">
    <citation type="journal article" date="2019" name="Int. J. Syst. Evol. Microbiol.">
        <title>The Global Catalogue of Microorganisms (GCM) 10K type strain sequencing project: providing services to taxonomists for standard genome sequencing and annotation.</title>
        <authorList>
            <consortium name="The Broad Institute Genomics Platform"/>
            <consortium name="The Broad Institute Genome Sequencing Center for Infectious Disease"/>
            <person name="Wu L."/>
            <person name="Ma J."/>
        </authorList>
    </citation>
    <scope>NUCLEOTIDE SEQUENCE [LARGE SCALE GENOMIC DNA]</scope>
    <source>
        <strain evidence="2">CCUG 55491</strain>
    </source>
</reference>
<dbReference type="RefSeq" id="WP_386811899.1">
    <property type="nucleotide sequence ID" value="NZ_JBHTIH010000003.1"/>
</dbReference>
<proteinExistence type="predicted"/>
<accession>A0ABW2YKP5</accession>
<sequence>MSHEKIAKMLVVLRKKTEDGALTWAETEDKGIFQASFPKYAVRLFEAANPFENETDFVLQICNDNGDVVEEVRDTDLTSFFEKPYVFMRDLYELARRNAMGVDAAIDEIMISLLK</sequence>
<gene>
    <name evidence="1" type="ORF">ACFQZQ_06220</name>
</gene>
<dbReference type="EMBL" id="JBHTIH010000003">
    <property type="protein sequence ID" value="MFD0738873.1"/>
    <property type="molecule type" value="Genomic_DNA"/>
</dbReference>
<evidence type="ECO:0000313" key="1">
    <source>
        <dbReference type="EMBL" id="MFD0738873.1"/>
    </source>
</evidence>
<name>A0ABW2YKP5_9GAMM</name>
<organism evidence="1 2">
    <name type="scientific">Lysobacter koreensis</name>
    <dbReference type="NCBI Taxonomy" id="266122"/>
    <lineage>
        <taxon>Bacteria</taxon>
        <taxon>Pseudomonadati</taxon>
        <taxon>Pseudomonadota</taxon>
        <taxon>Gammaproteobacteria</taxon>
        <taxon>Lysobacterales</taxon>
        <taxon>Lysobacteraceae</taxon>
        <taxon>Lysobacter</taxon>
    </lineage>
</organism>
<dbReference type="Proteomes" id="UP001597090">
    <property type="component" value="Unassembled WGS sequence"/>
</dbReference>